<feature type="region of interest" description="Disordered" evidence="5">
    <location>
        <begin position="535"/>
        <end position="608"/>
    </location>
</feature>
<feature type="region of interest" description="Disordered" evidence="5">
    <location>
        <begin position="91"/>
        <end position="300"/>
    </location>
</feature>
<feature type="compositionally biased region" description="Low complexity" evidence="5">
    <location>
        <begin position="93"/>
        <end position="105"/>
    </location>
</feature>
<dbReference type="GO" id="GO:0016020">
    <property type="term" value="C:membrane"/>
    <property type="evidence" value="ECO:0007669"/>
    <property type="project" value="InterPro"/>
</dbReference>
<dbReference type="Pfam" id="PF07738">
    <property type="entry name" value="Sad1_UNC"/>
    <property type="match status" value="1"/>
</dbReference>
<evidence type="ECO:0000313" key="7">
    <source>
        <dbReference type="EMBL" id="GFO39839.1"/>
    </source>
</evidence>
<dbReference type="InterPro" id="IPR045120">
    <property type="entry name" value="Suco/Slp1-like"/>
</dbReference>
<feature type="compositionally biased region" description="Low complexity" evidence="5">
    <location>
        <begin position="571"/>
        <end position="580"/>
    </location>
</feature>
<evidence type="ECO:0000256" key="1">
    <source>
        <dbReference type="ARBA" id="ARBA00004308"/>
    </source>
</evidence>
<feature type="region of interest" description="Disordered" evidence="5">
    <location>
        <begin position="1403"/>
        <end position="1443"/>
    </location>
</feature>
<feature type="compositionally biased region" description="Low complexity" evidence="5">
    <location>
        <begin position="172"/>
        <end position="183"/>
    </location>
</feature>
<evidence type="ECO:0000256" key="4">
    <source>
        <dbReference type="ARBA" id="ARBA00023136"/>
    </source>
</evidence>
<feature type="compositionally biased region" description="Low complexity" evidence="5">
    <location>
        <begin position="213"/>
        <end position="225"/>
    </location>
</feature>
<feature type="compositionally biased region" description="Polar residues" evidence="5">
    <location>
        <begin position="1490"/>
        <end position="1519"/>
    </location>
</feature>
<feature type="compositionally biased region" description="Basic and acidic residues" evidence="5">
    <location>
        <begin position="490"/>
        <end position="503"/>
    </location>
</feature>
<gene>
    <name evidence="7" type="ORF">PoB_006634400</name>
</gene>
<dbReference type="PANTHER" id="PTHR12953">
    <property type="entry name" value="MEMBRANE PROTEIN CH1 RELATED"/>
    <property type="match status" value="1"/>
</dbReference>
<evidence type="ECO:0000259" key="6">
    <source>
        <dbReference type="PROSITE" id="PS51469"/>
    </source>
</evidence>
<feature type="compositionally biased region" description="Polar residues" evidence="5">
    <location>
        <begin position="159"/>
        <end position="171"/>
    </location>
</feature>
<dbReference type="Proteomes" id="UP000735302">
    <property type="component" value="Unassembled WGS sequence"/>
</dbReference>
<dbReference type="InterPro" id="IPR012919">
    <property type="entry name" value="SUN_dom"/>
</dbReference>
<dbReference type="PROSITE" id="PS51469">
    <property type="entry name" value="SUN"/>
    <property type="match status" value="1"/>
</dbReference>
<feature type="region of interest" description="Disordered" evidence="5">
    <location>
        <begin position="1466"/>
        <end position="1574"/>
    </location>
</feature>
<feature type="compositionally biased region" description="Low complexity" evidence="5">
    <location>
        <begin position="598"/>
        <end position="608"/>
    </location>
</feature>
<protein>
    <submittedName>
        <fullName evidence="7">Sun domain-containing ossification factor-like</fullName>
    </submittedName>
</protein>
<dbReference type="GO" id="GO:0012505">
    <property type="term" value="C:endomembrane system"/>
    <property type="evidence" value="ECO:0007669"/>
    <property type="project" value="UniProtKB-SubCell"/>
</dbReference>
<accession>A0AAV4D6S5</accession>
<feature type="region of interest" description="Disordered" evidence="5">
    <location>
        <begin position="50"/>
        <end position="72"/>
    </location>
</feature>
<feature type="compositionally biased region" description="Basic residues" evidence="5">
    <location>
        <begin position="1183"/>
        <end position="1192"/>
    </location>
</feature>
<feature type="compositionally biased region" description="Basic and acidic residues" evidence="5">
    <location>
        <begin position="192"/>
        <end position="202"/>
    </location>
</feature>
<feature type="region of interest" description="Disordered" evidence="5">
    <location>
        <begin position="486"/>
        <end position="505"/>
    </location>
</feature>
<evidence type="ECO:0000256" key="5">
    <source>
        <dbReference type="SAM" id="MobiDB-lite"/>
    </source>
</evidence>
<feature type="compositionally biased region" description="Polar residues" evidence="5">
    <location>
        <begin position="783"/>
        <end position="825"/>
    </location>
</feature>
<keyword evidence="3" id="KW-1133">Transmembrane helix</keyword>
<feature type="compositionally biased region" description="Basic and acidic residues" evidence="5">
    <location>
        <begin position="268"/>
        <end position="279"/>
    </location>
</feature>
<feature type="compositionally biased region" description="Basic and acidic residues" evidence="5">
    <location>
        <begin position="1117"/>
        <end position="1140"/>
    </location>
</feature>
<feature type="compositionally biased region" description="Polar residues" evidence="5">
    <location>
        <begin position="1595"/>
        <end position="1608"/>
    </location>
</feature>
<feature type="region of interest" description="Disordered" evidence="5">
    <location>
        <begin position="685"/>
        <end position="881"/>
    </location>
</feature>
<dbReference type="EMBL" id="BLXT01007525">
    <property type="protein sequence ID" value="GFO39839.1"/>
    <property type="molecule type" value="Genomic_DNA"/>
</dbReference>
<feature type="compositionally biased region" description="Polar residues" evidence="5">
    <location>
        <begin position="1633"/>
        <end position="1663"/>
    </location>
</feature>
<evidence type="ECO:0000256" key="3">
    <source>
        <dbReference type="ARBA" id="ARBA00022989"/>
    </source>
</evidence>
<keyword evidence="4" id="KW-0472">Membrane</keyword>
<sequence length="1727" mass="183276">MSDESKKHRYSVPLEFCFNIKEPTKSQGSGDTIVVVGAGAGGAAAAFKLPEDTVDQSGEGVSSDPVKQDYDRVLDGSQNVAVLKTDTVRDTASESLIVSSAPVSSSEERNGLPGAATTSSSGTAPLPDEQRPEVSLASLSSGQDVLTSEQLTPPMVSGSLDQQKTLVNQEHSQQVVSSSSVVQPAAGEASEEVSKHGGDEIKFGTGSDNKETSGSQAGSSAQSQGELDLSHMADSLDSRNTEQSQNPSSLPPGVGGMAVEPVLFSADTSKDGGELRNQEKSAGNEPSAEAQSLNPEGEGDFPTFDKWSVQYLAEQEKQKIEKEQEQAVKPGAQLSQKKLRQNFAAEGCGAKVVSSNVEAENVNFLLNGNPDEYMISPCKAKKWFVVELCEPVQIHKVELGTLELFSSPPKSFRVASSQRFPTKDWAPIGQFEMTPDRSVQSFHTQVSEEFVKFLRVEMLEHHGKEHYCPLTTLRVLGIDMALDDDEDHDTGDVEGHDAEHTDTGDGMDGAVSLFNSAKETVVKLVQKVLYTGEKEEAKEDAAKDNATKSAEKEESVQQETTPCPIKDSGLAETGATATATIPPSSDEASQTAQPGSGEQQTVKQTVTTETPIITKLADTEQLPMEEKPVVVKLAPEEGDTHLGQGFTSQAGLLTKACPYSSLHPFYSMVGQGSLAAPSLCSTGVPARKMPKHRRPQKDTSATKLETTHRSEGGIVHPEGAEDMAEEQSNEGATAQRLSDVGKSAECNTEPGTKSVDVAPGELTHTQTETQTVESPAQVKRSESGSGLQTPPTEQPGSMSTVASEENLSTGTSQVFMTSGSTTHEQPQPVLEPSSVVSTPSLDQGGAAMSSATSTPGLDIGHSQMLKQPAGPDLTDTMFLKVDPSPTLSDGVSADHIDLMSDAAPTATTESPLQDSGSSPGSSTDQDATGRDQLPPQSANVSEPAAGVGRSGRAADLVKVGMPSSKRDASFMKLNNRIIALEQNVSMTKKYLEELSRAFKQQSEEMMKLINKSDSRINGLVARSEERDLVLQTAILVLEQKVANLTQVVDLMQLQIDALAKELWKSQVFLGMMQLLAFLWLFTNSATGVFSRVPGHASSLSDPVCGADSHSKSLPGQDRVKSEGEKNGSSELGLRRRNSDGNLKSHAEIHSAVGVVNKPKSELDLSSVAASAEESSKEMFAQNPKKKKKKKQRQSQMVLDGSGSLLPGSVDITPVQSPSFSSSAGVLFGTSSTSTGTPDLSSNQSALLAESAITTKAPVVTVGETKENSPVGVPSPALSVWPGIRGCRVCGDLQQGLPNPWPYRLPAVGQPGICQAHAMPTLAPWGHVQFHHNMTPVGPALMPAMTSFSSNVVTSPQPFLDLSNSPHQACIPTVQLSPPQISEALQSSSPEFKLPAYRRSKIRRLSGSEDSGPTEHGQSSHHHKAVARRNLMVPESRRRKSDFINPNPWQEFFLAKNYLSENRFKFPASPSRDSISPESCPDDPLKDRTPAVSSRVSTSSRDGQDGSAQPLSGASVTPASPHTPDSVAFTRFHPSTPSFIPLHQTSSIPSSNSSRTIPSPPSLPLHSQHDQPGATYESLKAGDQRRKTLSLDLPQHNEQTSSTHKTSGQAVGGKKPPTAPKKTHRRQGSYPLDQANSAPQGANHLNQATQGPKSDRLASSSQPQGELKLKKASASSGGSGNSKKSFGAKPAVPHATMQVKSRGSNQMKLPSGPSGSAVTVCEASVTGD</sequence>
<feature type="region of interest" description="Disordered" evidence="5">
    <location>
        <begin position="1166"/>
        <end position="1204"/>
    </location>
</feature>
<dbReference type="GO" id="GO:0034975">
    <property type="term" value="P:protein folding in endoplasmic reticulum"/>
    <property type="evidence" value="ECO:0007669"/>
    <property type="project" value="TreeGrafter"/>
</dbReference>
<dbReference type="Gene3D" id="2.60.120.260">
    <property type="entry name" value="Galactose-binding domain-like"/>
    <property type="match status" value="1"/>
</dbReference>
<feature type="compositionally biased region" description="Low complexity" evidence="5">
    <location>
        <begin position="1671"/>
        <end position="1688"/>
    </location>
</feature>
<feature type="region of interest" description="Disordered" evidence="5">
    <location>
        <begin position="1591"/>
        <end position="1727"/>
    </location>
</feature>
<proteinExistence type="predicted"/>
<reference evidence="7 8" key="1">
    <citation type="journal article" date="2021" name="Elife">
        <title>Chloroplast acquisition without the gene transfer in kleptoplastic sea slugs, Plakobranchus ocellatus.</title>
        <authorList>
            <person name="Maeda T."/>
            <person name="Takahashi S."/>
            <person name="Yoshida T."/>
            <person name="Shimamura S."/>
            <person name="Takaki Y."/>
            <person name="Nagai Y."/>
            <person name="Toyoda A."/>
            <person name="Suzuki Y."/>
            <person name="Arimoto A."/>
            <person name="Ishii H."/>
            <person name="Satoh N."/>
            <person name="Nishiyama T."/>
            <person name="Hasebe M."/>
            <person name="Maruyama T."/>
            <person name="Minagawa J."/>
            <person name="Obokata J."/>
            <person name="Shigenobu S."/>
        </authorList>
    </citation>
    <scope>NUCLEOTIDE SEQUENCE [LARGE SCALE GENOMIC DNA]</scope>
</reference>
<dbReference type="GO" id="GO:0005737">
    <property type="term" value="C:cytoplasm"/>
    <property type="evidence" value="ECO:0007669"/>
    <property type="project" value="TreeGrafter"/>
</dbReference>
<organism evidence="7 8">
    <name type="scientific">Plakobranchus ocellatus</name>
    <dbReference type="NCBI Taxonomy" id="259542"/>
    <lineage>
        <taxon>Eukaryota</taxon>
        <taxon>Metazoa</taxon>
        <taxon>Spiralia</taxon>
        <taxon>Lophotrochozoa</taxon>
        <taxon>Mollusca</taxon>
        <taxon>Gastropoda</taxon>
        <taxon>Heterobranchia</taxon>
        <taxon>Euthyneura</taxon>
        <taxon>Panpulmonata</taxon>
        <taxon>Sacoglossa</taxon>
        <taxon>Placobranchoidea</taxon>
        <taxon>Plakobranchidae</taxon>
        <taxon>Plakobranchus</taxon>
    </lineage>
</organism>
<dbReference type="PANTHER" id="PTHR12953:SF0">
    <property type="entry name" value="SUN DOMAIN-CONTAINING OSSIFICATION FACTOR"/>
    <property type="match status" value="1"/>
</dbReference>
<evidence type="ECO:0000313" key="8">
    <source>
        <dbReference type="Proteomes" id="UP000735302"/>
    </source>
</evidence>
<keyword evidence="8" id="KW-1185">Reference proteome</keyword>
<feature type="region of interest" description="Disordered" evidence="5">
    <location>
        <begin position="1100"/>
        <end position="1140"/>
    </location>
</feature>
<feature type="domain" description="SUN" evidence="6">
    <location>
        <begin position="316"/>
        <end position="480"/>
    </location>
</feature>
<evidence type="ECO:0000256" key="2">
    <source>
        <dbReference type="ARBA" id="ARBA00022692"/>
    </source>
</evidence>
<keyword evidence="2" id="KW-0812">Transmembrane</keyword>
<feature type="compositionally biased region" description="Basic and acidic residues" evidence="5">
    <location>
        <begin position="535"/>
        <end position="555"/>
    </location>
</feature>
<feature type="compositionally biased region" description="Polar residues" evidence="5">
    <location>
        <begin position="581"/>
        <end position="597"/>
    </location>
</feature>
<feature type="compositionally biased region" description="Polar residues" evidence="5">
    <location>
        <begin position="137"/>
        <end position="151"/>
    </location>
</feature>
<feature type="compositionally biased region" description="Basic and acidic residues" evidence="5">
    <location>
        <begin position="228"/>
        <end position="240"/>
    </location>
</feature>
<feature type="compositionally biased region" description="Polar residues" evidence="5">
    <location>
        <begin position="905"/>
        <end position="926"/>
    </location>
</feature>
<comment type="subcellular location">
    <subcellularLocation>
        <location evidence="1">Endomembrane system</location>
    </subcellularLocation>
</comment>
<feature type="compositionally biased region" description="Polar residues" evidence="5">
    <location>
        <begin position="1697"/>
        <end position="1716"/>
    </location>
</feature>
<feature type="region of interest" description="Disordered" evidence="5">
    <location>
        <begin position="904"/>
        <end position="951"/>
    </location>
</feature>
<feature type="compositionally biased region" description="Polar residues" evidence="5">
    <location>
        <begin position="763"/>
        <end position="774"/>
    </location>
</feature>
<comment type="caution">
    <text evidence="7">The sequence shown here is derived from an EMBL/GenBank/DDBJ whole genome shotgun (WGS) entry which is preliminary data.</text>
</comment>
<feature type="compositionally biased region" description="Low complexity" evidence="5">
    <location>
        <begin position="1544"/>
        <end position="1556"/>
    </location>
</feature>
<name>A0AAV4D6S5_9GAST</name>